<name>A0A0R3KWQ0_9BRAD</name>
<accession>A0A0R3KWQ0</accession>
<sequence>MIEELLVSVREQRPDGSGPLQVFVLDIDRRPTLAFEANDLAEAQEICRDADLRADLSALTSDGIPVCTPGSTLSPRAAAQEEIAAFRHAAERAPASDQPTMAFLIKIDGVMVVTVGPDHA</sequence>
<dbReference type="AlphaFoldDB" id="A0A0R3KWQ0"/>
<proteinExistence type="predicted"/>
<dbReference type="EMBL" id="LLXZ01000176">
    <property type="protein sequence ID" value="KRQ99921.1"/>
    <property type="molecule type" value="Genomic_DNA"/>
</dbReference>
<gene>
    <name evidence="1" type="ORF">CQ12_24450</name>
</gene>
<evidence type="ECO:0000313" key="2">
    <source>
        <dbReference type="Proteomes" id="UP000050863"/>
    </source>
</evidence>
<protein>
    <submittedName>
        <fullName evidence="1">Uncharacterized protein</fullName>
    </submittedName>
</protein>
<reference evidence="1 2" key="1">
    <citation type="submission" date="2014-03" db="EMBL/GenBank/DDBJ databases">
        <title>Bradyrhizobium valentinum sp. nov., isolated from effective nodules of Lupinus mariae-josephae, a lupine endemic of basic-lime soils in Eastern Spain.</title>
        <authorList>
            <person name="Duran D."/>
            <person name="Rey L."/>
            <person name="Navarro A."/>
            <person name="Busquets A."/>
            <person name="Imperial J."/>
            <person name="Ruiz-Argueso T."/>
        </authorList>
    </citation>
    <scope>NUCLEOTIDE SEQUENCE [LARGE SCALE GENOMIC DNA]</scope>
    <source>
        <strain evidence="1 2">PAC68</strain>
    </source>
</reference>
<evidence type="ECO:0000313" key="1">
    <source>
        <dbReference type="EMBL" id="KRQ99921.1"/>
    </source>
</evidence>
<organism evidence="1 2">
    <name type="scientific">Bradyrhizobium jicamae</name>
    <dbReference type="NCBI Taxonomy" id="280332"/>
    <lineage>
        <taxon>Bacteria</taxon>
        <taxon>Pseudomonadati</taxon>
        <taxon>Pseudomonadota</taxon>
        <taxon>Alphaproteobacteria</taxon>
        <taxon>Hyphomicrobiales</taxon>
        <taxon>Nitrobacteraceae</taxon>
        <taxon>Bradyrhizobium</taxon>
    </lineage>
</organism>
<comment type="caution">
    <text evidence="1">The sequence shown here is derived from an EMBL/GenBank/DDBJ whole genome shotgun (WGS) entry which is preliminary data.</text>
</comment>
<keyword evidence="2" id="KW-1185">Reference proteome</keyword>
<dbReference type="Proteomes" id="UP000050863">
    <property type="component" value="Unassembled WGS sequence"/>
</dbReference>